<dbReference type="Pfam" id="PF01764">
    <property type="entry name" value="Lipase_3"/>
    <property type="match status" value="1"/>
</dbReference>
<dbReference type="OrthoDB" id="5522031at2"/>
<evidence type="ECO:0000313" key="4">
    <source>
        <dbReference type="Proteomes" id="UP000322699"/>
    </source>
</evidence>
<dbReference type="CDD" id="cd00519">
    <property type="entry name" value="Lipase_3"/>
    <property type="match status" value="1"/>
</dbReference>
<feature type="region of interest" description="Disordered" evidence="1">
    <location>
        <begin position="291"/>
        <end position="321"/>
    </location>
</feature>
<evidence type="ECO:0000313" key="3">
    <source>
        <dbReference type="EMBL" id="KAA1258326.1"/>
    </source>
</evidence>
<accession>A0A5B1CCP1</accession>
<dbReference type="PANTHER" id="PTHR45856:SF24">
    <property type="entry name" value="FUNGAL LIPASE-LIKE DOMAIN-CONTAINING PROTEIN"/>
    <property type="match status" value="1"/>
</dbReference>
<evidence type="ECO:0000259" key="2">
    <source>
        <dbReference type="Pfam" id="PF01764"/>
    </source>
</evidence>
<dbReference type="GO" id="GO:0006629">
    <property type="term" value="P:lipid metabolic process"/>
    <property type="evidence" value="ECO:0007669"/>
    <property type="project" value="InterPro"/>
</dbReference>
<organism evidence="3 4">
    <name type="scientific">Rubripirellula obstinata</name>
    <dbReference type="NCBI Taxonomy" id="406547"/>
    <lineage>
        <taxon>Bacteria</taxon>
        <taxon>Pseudomonadati</taxon>
        <taxon>Planctomycetota</taxon>
        <taxon>Planctomycetia</taxon>
        <taxon>Pirellulales</taxon>
        <taxon>Pirellulaceae</taxon>
        <taxon>Rubripirellula</taxon>
    </lineage>
</organism>
<keyword evidence="4" id="KW-1185">Reference proteome</keyword>
<name>A0A5B1CCP1_9BACT</name>
<dbReference type="SUPFAM" id="SSF53474">
    <property type="entry name" value="alpha/beta-Hydrolases"/>
    <property type="match status" value="1"/>
</dbReference>
<dbReference type="InterPro" id="IPR002921">
    <property type="entry name" value="Fungal_lipase-type"/>
</dbReference>
<protein>
    <submittedName>
        <fullName evidence="3">Lipase (Class 3)</fullName>
    </submittedName>
</protein>
<evidence type="ECO:0000256" key="1">
    <source>
        <dbReference type="SAM" id="MobiDB-lite"/>
    </source>
</evidence>
<sequence>MLERAIEALDHNQDTLDSVKDPGELRLVLHSRVTGPIGEMTFLQKSLLFAELAMIAYNDEDEARRACDIIGFGDVTFYDRDGSQAFRFRNDHDCVIACRGTEPNEWNDIKADANAASVLAETTGKVHRGFKQEVDDLWPMLETALLNNEQPLWFCGHSLGGAMATICAGRCFLSHINSNPEQLYSYGSPRVGNNRYVNYVKLDHFRYVNNNDIVTRVPPILLGYRHCGQEVYLNRNGEIQQIGHINRRRDRWKGFLGGLLKWKIDHFGDHSIHQYIDAILAAVETERKEIADGGQAKGADAYAQEGSDPIEKEDLNESEAT</sequence>
<dbReference type="AlphaFoldDB" id="A0A5B1CCP1"/>
<dbReference type="PANTHER" id="PTHR45856">
    <property type="entry name" value="ALPHA/BETA-HYDROLASES SUPERFAMILY PROTEIN"/>
    <property type="match status" value="1"/>
</dbReference>
<dbReference type="Proteomes" id="UP000322699">
    <property type="component" value="Unassembled WGS sequence"/>
</dbReference>
<dbReference type="EMBL" id="VRLW01000001">
    <property type="protein sequence ID" value="KAA1258326.1"/>
    <property type="molecule type" value="Genomic_DNA"/>
</dbReference>
<proteinExistence type="predicted"/>
<feature type="domain" description="Fungal lipase-type" evidence="2">
    <location>
        <begin position="95"/>
        <end position="220"/>
    </location>
</feature>
<dbReference type="Gene3D" id="3.40.50.1820">
    <property type="entry name" value="alpha/beta hydrolase"/>
    <property type="match status" value="1"/>
</dbReference>
<gene>
    <name evidence="3" type="ORF">LF1_08430</name>
</gene>
<dbReference type="InterPro" id="IPR029058">
    <property type="entry name" value="AB_hydrolase_fold"/>
</dbReference>
<dbReference type="InterPro" id="IPR051218">
    <property type="entry name" value="Sec_MonoDiacylglyc_Lipase"/>
</dbReference>
<dbReference type="RefSeq" id="WP_084422958.1">
    <property type="nucleotide sequence ID" value="NZ_LWSK01000156.1"/>
</dbReference>
<reference evidence="3 4" key="1">
    <citation type="submission" date="2019-08" db="EMBL/GenBank/DDBJ databases">
        <title>Deep-cultivation of Planctomycetes and their phenomic and genomic characterization uncovers novel biology.</title>
        <authorList>
            <person name="Wiegand S."/>
            <person name="Jogler M."/>
            <person name="Boedeker C."/>
            <person name="Pinto D."/>
            <person name="Vollmers J."/>
            <person name="Rivas-Marin E."/>
            <person name="Kohn T."/>
            <person name="Peeters S.H."/>
            <person name="Heuer A."/>
            <person name="Rast P."/>
            <person name="Oberbeckmann S."/>
            <person name="Bunk B."/>
            <person name="Jeske O."/>
            <person name="Meyerdierks A."/>
            <person name="Storesund J.E."/>
            <person name="Kallscheuer N."/>
            <person name="Luecker S."/>
            <person name="Lage O.M."/>
            <person name="Pohl T."/>
            <person name="Merkel B.J."/>
            <person name="Hornburger P."/>
            <person name="Mueller R.-W."/>
            <person name="Bruemmer F."/>
            <person name="Labrenz M."/>
            <person name="Spormann A.M."/>
            <person name="Op Den Camp H."/>
            <person name="Overmann J."/>
            <person name="Amann R."/>
            <person name="Jetten M.S.M."/>
            <person name="Mascher T."/>
            <person name="Medema M.H."/>
            <person name="Devos D.P."/>
            <person name="Kaster A.-K."/>
            <person name="Ovreas L."/>
            <person name="Rohde M."/>
            <person name="Galperin M.Y."/>
            <person name="Jogler C."/>
        </authorList>
    </citation>
    <scope>NUCLEOTIDE SEQUENCE [LARGE SCALE GENOMIC DNA]</scope>
    <source>
        <strain evidence="3 4">LF1</strain>
    </source>
</reference>
<comment type="caution">
    <text evidence="3">The sequence shown here is derived from an EMBL/GenBank/DDBJ whole genome shotgun (WGS) entry which is preliminary data.</text>
</comment>